<evidence type="ECO:0000313" key="2">
    <source>
        <dbReference type="Proteomes" id="UP001064048"/>
    </source>
</evidence>
<sequence>MGVSTLFENEDYLIVNKPFDMYINSEDENEKNSVTYNIAKHDSHHSSSTHPLHFVHRLDYATSGVLCIAKNKTSSAAAGKLFEKRDTKKYYLAVVRQHVQYEICDIDFPVAADPLTAGSSHKMVAMTSPPGSPETSLLQPRLAQTRLLLLETGYYGKDPVSVVLLKPVTGRRHQLRVHCSAIGHTILGDYTYSNKEDSAPHRMSKIENLEHNHGARNV</sequence>
<accession>A0ACC0K579</accession>
<evidence type="ECO:0000313" key="1">
    <source>
        <dbReference type="EMBL" id="KAI8431606.1"/>
    </source>
</evidence>
<proteinExistence type="predicted"/>
<protein>
    <submittedName>
        <fullName evidence="1">Uncharacterized protein</fullName>
    </submittedName>
</protein>
<name>A0ACC0K579_CHOFU</name>
<comment type="caution">
    <text evidence="1">The sequence shown here is derived from an EMBL/GenBank/DDBJ whole genome shotgun (WGS) entry which is preliminary data.</text>
</comment>
<keyword evidence="2" id="KW-1185">Reference proteome</keyword>
<gene>
    <name evidence="1" type="ORF">MSG28_016095</name>
</gene>
<reference evidence="1 2" key="1">
    <citation type="journal article" date="2022" name="Genome Biol. Evol.">
        <title>The Spruce Budworm Genome: Reconstructing the Evolutionary History of Antifreeze Proteins.</title>
        <authorList>
            <person name="Beliveau C."/>
            <person name="Gagne P."/>
            <person name="Picq S."/>
            <person name="Vernygora O."/>
            <person name="Keeling C.I."/>
            <person name="Pinkney K."/>
            <person name="Doucet D."/>
            <person name="Wen F."/>
            <person name="Johnston J.S."/>
            <person name="Maaroufi H."/>
            <person name="Boyle B."/>
            <person name="Laroche J."/>
            <person name="Dewar K."/>
            <person name="Juretic N."/>
            <person name="Blackburn G."/>
            <person name="Nisole A."/>
            <person name="Brunet B."/>
            <person name="Brandao M."/>
            <person name="Lumley L."/>
            <person name="Duan J."/>
            <person name="Quan G."/>
            <person name="Lucarotti C.J."/>
            <person name="Roe A.D."/>
            <person name="Sperling F.A.H."/>
            <person name="Levesque R.C."/>
            <person name="Cusson M."/>
        </authorList>
    </citation>
    <scope>NUCLEOTIDE SEQUENCE [LARGE SCALE GENOMIC DNA]</scope>
    <source>
        <strain evidence="1">Glfc:IPQL:Cfum</strain>
    </source>
</reference>
<dbReference type="EMBL" id="CM046130">
    <property type="protein sequence ID" value="KAI8431606.1"/>
    <property type="molecule type" value="Genomic_DNA"/>
</dbReference>
<organism evidence="1 2">
    <name type="scientific">Choristoneura fumiferana</name>
    <name type="common">Spruce budworm moth</name>
    <name type="synonym">Archips fumiferana</name>
    <dbReference type="NCBI Taxonomy" id="7141"/>
    <lineage>
        <taxon>Eukaryota</taxon>
        <taxon>Metazoa</taxon>
        <taxon>Ecdysozoa</taxon>
        <taxon>Arthropoda</taxon>
        <taxon>Hexapoda</taxon>
        <taxon>Insecta</taxon>
        <taxon>Pterygota</taxon>
        <taxon>Neoptera</taxon>
        <taxon>Endopterygota</taxon>
        <taxon>Lepidoptera</taxon>
        <taxon>Glossata</taxon>
        <taxon>Ditrysia</taxon>
        <taxon>Tortricoidea</taxon>
        <taxon>Tortricidae</taxon>
        <taxon>Tortricinae</taxon>
        <taxon>Choristoneura</taxon>
    </lineage>
</organism>
<dbReference type="Proteomes" id="UP001064048">
    <property type="component" value="Chromosome 30"/>
</dbReference>